<proteinExistence type="predicted"/>
<evidence type="ECO:0000256" key="2">
    <source>
        <dbReference type="ARBA" id="ARBA00022679"/>
    </source>
</evidence>
<dbReference type="Gene3D" id="3.40.50.150">
    <property type="entry name" value="Vaccinia Virus protein VP39"/>
    <property type="match status" value="2"/>
</dbReference>
<keyword evidence="1 4" id="KW-0489">Methyltransferase</keyword>
<dbReference type="SUPFAM" id="SSF53335">
    <property type="entry name" value="S-adenosyl-L-methionine-dependent methyltransferases"/>
    <property type="match status" value="1"/>
</dbReference>
<protein>
    <submittedName>
        <fullName evidence="4">DNA adenine methylase</fullName>
    </submittedName>
</protein>
<dbReference type="GO" id="GO:0032259">
    <property type="term" value="P:methylation"/>
    <property type="evidence" value="ECO:0007669"/>
    <property type="project" value="UniProtKB-KW"/>
</dbReference>
<dbReference type="Proteomes" id="UP000606600">
    <property type="component" value="Unassembled WGS sequence"/>
</dbReference>
<keyword evidence="5" id="KW-1185">Reference proteome</keyword>
<dbReference type="GO" id="GO:0008168">
    <property type="term" value="F:methyltransferase activity"/>
    <property type="evidence" value="ECO:0007669"/>
    <property type="project" value="UniProtKB-KW"/>
</dbReference>
<reference evidence="4 5" key="1">
    <citation type="submission" date="2020-09" db="EMBL/GenBank/DDBJ databases">
        <title>Novel species of Mucilaginibacter isolated from a glacier on the Tibetan Plateau.</title>
        <authorList>
            <person name="Liu Q."/>
            <person name="Xin Y.-H."/>
        </authorList>
    </citation>
    <scope>NUCLEOTIDE SEQUENCE [LARGE SCALE GENOMIC DNA]</scope>
    <source>
        <strain evidence="4 5">ZT4R22</strain>
    </source>
</reference>
<evidence type="ECO:0000256" key="3">
    <source>
        <dbReference type="ARBA" id="ARBA00022691"/>
    </source>
</evidence>
<dbReference type="InterPro" id="IPR012327">
    <property type="entry name" value="MeTrfase_D12"/>
</dbReference>
<dbReference type="InterPro" id="IPR029063">
    <property type="entry name" value="SAM-dependent_MTases_sf"/>
</dbReference>
<dbReference type="Pfam" id="PF02086">
    <property type="entry name" value="MethyltransfD12"/>
    <property type="match status" value="1"/>
</dbReference>
<organism evidence="4 5">
    <name type="scientific">Mucilaginibacter pankratovii</name>
    <dbReference type="NCBI Taxonomy" id="2772110"/>
    <lineage>
        <taxon>Bacteria</taxon>
        <taxon>Pseudomonadati</taxon>
        <taxon>Bacteroidota</taxon>
        <taxon>Sphingobacteriia</taxon>
        <taxon>Sphingobacteriales</taxon>
        <taxon>Sphingobacteriaceae</taxon>
        <taxon>Mucilaginibacter</taxon>
    </lineage>
</organism>
<evidence type="ECO:0000313" key="4">
    <source>
        <dbReference type="EMBL" id="MBD1364397.1"/>
    </source>
</evidence>
<sequence>MTINCKTPISYYGGKQNMIGEILPLIPEHKLYCEPFFGGGAVYFAKPPSQIEVINDLNDFVVNFYRVLKLRYPELKAEVDASLSSRSIHRKAGYIYKNPEIYCELKKAWALWYLANFSFVGKLNGGWKYDSVENKDCQTMHNKKALFSPELVRRIELTQIECDDAIKVIKSRDKAHSYFQLDPPYILTDQGHYAGYSIEKYTALLEACAHMKGKFMLSGFPNAVLQEYIDRYGWVKKEFTKTSTAKHTFIDDVMTRGKKTELLVMNYTIESKQLSAF</sequence>
<dbReference type="InterPro" id="IPR012263">
    <property type="entry name" value="M_m6A_EcoRV"/>
</dbReference>
<keyword evidence="3" id="KW-0949">S-adenosyl-L-methionine</keyword>
<accession>A0ABR7WSZ8</accession>
<dbReference type="EMBL" id="JACWMY010000005">
    <property type="protein sequence ID" value="MBD1364397.1"/>
    <property type="molecule type" value="Genomic_DNA"/>
</dbReference>
<dbReference type="RefSeq" id="WP_191189062.1">
    <property type="nucleotide sequence ID" value="NZ_JACWMY010000005.1"/>
</dbReference>
<dbReference type="PIRSF" id="PIRSF000398">
    <property type="entry name" value="M_m6A_EcoRV"/>
    <property type="match status" value="1"/>
</dbReference>
<evidence type="ECO:0000256" key="1">
    <source>
        <dbReference type="ARBA" id="ARBA00022603"/>
    </source>
</evidence>
<evidence type="ECO:0000313" key="5">
    <source>
        <dbReference type="Proteomes" id="UP000606600"/>
    </source>
</evidence>
<dbReference type="PANTHER" id="PTHR30481:SF4">
    <property type="entry name" value="SITE-SPECIFIC DNA-METHYLTRANSFERASE (ADENINE-SPECIFIC)"/>
    <property type="match status" value="1"/>
</dbReference>
<name>A0ABR7WSZ8_9SPHI</name>
<keyword evidence="2" id="KW-0808">Transferase</keyword>
<dbReference type="PANTHER" id="PTHR30481">
    <property type="entry name" value="DNA ADENINE METHYLASE"/>
    <property type="match status" value="1"/>
</dbReference>
<dbReference type="PRINTS" id="PR00505">
    <property type="entry name" value="D12N6MTFRASE"/>
</dbReference>
<gene>
    <name evidence="4" type="ORF">IDJ77_11310</name>
</gene>
<comment type="caution">
    <text evidence="4">The sequence shown here is derived from an EMBL/GenBank/DDBJ whole genome shotgun (WGS) entry which is preliminary data.</text>
</comment>